<keyword evidence="1" id="KW-0732">Signal</keyword>
<sequence>MLLLLLFVCGSLLYAALLFKFITGTAEEDFTLTSKEVSIAKRLKIRFDGGMWVCLCMRSSDNLAGYDVGPCGDVDLMRLALDMVGALQNDKMEKMIRRAHKHSTTGENMILKDMAAMHGDAYV</sequence>
<dbReference type="Proteomes" id="UP001497516">
    <property type="component" value="Chromosome 9"/>
</dbReference>
<organism evidence="2 3">
    <name type="scientific">Linum trigynum</name>
    <dbReference type="NCBI Taxonomy" id="586398"/>
    <lineage>
        <taxon>Eukaryota</taxon>
        <taxon>Viridiplantae</taxon>
        <taxon>Streptophyta</taxon>
        <taxon>Embryophyta</taxon>
        <taxon>Tracheophyta</taxon>
        <taxon>Spermatophyta</taxon>
        <taxon>Magnoliopsida</taxon>
        <taxon>eudicotyledons</taxon>
        <taxon>Gunneridae</taxon>
        <taxon>Pentapetalae</taxon>
        <taxon>rosids</taxon>
        <taxon>fabids</taxon>
        <taxon>Malpighiales</taxon>
        <taxon>Linaceae</taxon>
        <taxon>Linum</taxon>
    </lineage>
</organism>
<name>A0AAV2GN17_9ROSI</name>
<proteinExistence type="predicted"/>
<dbReference type="AlphaFoldDB" id="A0AAV2GN17"/>
<protein>
    <submittedName>
        <fullName evidence="2">Uncharacterized protein</fullName>
    </submittedName>
</protein>
<dbReference type="EMBL" id="OZ034822">
    <property type="protein sequence ID" value="CAL1412064.1"/>
    <property type="molecule type" value="Genomic_DNA"/>
</dbReference>
<feature type="signal peptide" evidence="1">
    <location>
        <begin position="1"/>
        <end position="26"/>
    </location>
</feature>
<evidence type="ECO:0000256" key="1">
    <source>
        <dbReference type="SAM" id="SignalP"/>
    </source>
</evidence>
<evidence type="ECO:0000313" key="2">
    <source>
        <dbReference type="EMBL" id="CAL1412064.1"/>
    </source>
</evidence>
<reference evidence="2 3" key="1">
    <citation type="submission" date="2024-04" db="EMBL/GenBank/DDBJ databases">
        <authorList>
            <person name="Fracassetti M."/>
        </authorList>
    </citation>
    <scope>NUCLEOTIDE SEQUENCE [LARGE SCALE GENOMIC DNA]</scope>
</reference>
<accession>A0AAV2GN17</accession>
<evidence type="ECO:0000313" key="3">
    <source>
        <dbReference type="Proteomes" id="UP001497516"/>
    </source>
</evidence>
<feature type="chain" id="PRO_5043561893" evidence="1">
    <location>
        <begin position="27"/>
        <end position="123"/>
    </location>
</feature>
<gene>
    <name evidence="2" type="ORF">LTRI10_LOCUS51381</name>
</gene>
<keyword evidence="3" id="KW-1185">Reference proteome</keyword>